<sequence length="225" mass="26363">MTAARLKLPLTNTLPTHQTHIYSLLHPQLEPLAHNIFLQVHLFVPRSSLDYPLDFDATPQVQPIWCKEGYTYLVVPHRRLLHQCRWTHRHCHHDFKMNGKKNSILNLKSHTRGVDNQQQKEKGRSPWRKIKEVENLDETLAIWKNPDQESVQTSFAYCTGDTGTLQGFPFVCGCMDLNFLQSSTLLTRAQLKFLQLFKARPWNKFLDLESLQVFNSIEQQHNFYP</sequence>
<organism evidence="1 2">
    <name type="scientific">Catharanthus roseus</name>
    <name type="common">Madagascar periwinkle</name>
    <name type="synonym">Vinca rosea</name>
    <dbReference type="NCBI Taxonomy" id="4058"/>
    <lineage>
        <taxon>Eukaryota</taxon>
        <taxon>Viridiplantae</taxon>
        <taxon>Streptophyta</taxon>
        <taxon>Embryophyta</taxon>
        <taxon>Tracheophyta</taxon>
        <taxon>Spermatophyta</taxon>
        <taxon>Magnoliopsida</taxon>
        <taxon>eudicotyledons</taxon>
        <taxon>Gunneridae</taxon>
        <taxon>Pentapetalae</taxon>
        <taxon>asterids</taxon>
        <taxon>lamiids</taxon>
        <taxon>Gentianales</taxon>
        <taxon>Apocynaceae</taxon>
        <taxon>Rauvolfioideae</taxon>
        <taxon>Vinceae</taxon>
        <taxon>Catharanthinae</taxon>
        <taxon>Catharanthus</taxon>
    </lineage>
</organism>
<protein>
    <submittedName>
        <fullName evidence="1">Uncharacterized protein</fullName>
    </submittedName>
</protein>
<dbReference type="EMBL" id="CM044701">
    <property type="protein sequence ID" value="KAI5680973.1"/>
    <property type="molecule type" value="Genomic_DNA"/>
</dbReference>
<name>A0ACC0C851_CATRO</name>
<proteinExistence type="predicted"/>
<evidence type="ECO:0000313" key="1">
    <source>
        <dbReference type="EMBL" id="KAI5680973.1"/>
    </source>
</evidence>
<dbReference type="Proteomes" id="UP001060085">
    <property type="component" value="Linkage Group LG01"/>
</dbReference>
<comment type="caution">
    <text evidence="1">The sequence shown here is derived from an EMBL/GenBank/DDBJ whole genome shotgun (WGS) entry which is preliminary data.</text>
</comment>
<accession>A0ACC0C851</accession>
<reference evidence="2" key="1">
    <citation type="journal article" date="2023" name="Nat. Plants">
        <title>Single-cell RNA sequencing provides a high-resolution roadmap for understanding the multicellular compartmentation of specialized metabolism.</title>
        <authorList>
            <person name="Sun S."/>
            <person name="Shen X."/>
            <person name="Li Y."/>
            <person name="Li Y."/>
            <person name="Wang S."/>
            <person name="Li R."/>
            <person name="Zhang H."/>
            <person name="Shen G."/>
            <person name="Guo B."/>
            <person name="Wei J."/>
            <person name="Xu J."/>
            <person name="St-Pierre B."/>
            <person name="Chen S."/>
            <person name="Sun C."/>
        </authorList>
    </citation>
    <scope>NUCLEOTIDE SEQUENCE [LARGE SCALE GENOMIC DNA]</scope>
</reference>
<keyword evidence="2" id="KW-1185">Reference proteome</keyword>
<evidence type="ECO:0000313" key="2">
    <source>
        <dbReference type="Proteomes" id="UP001060085"/>
    </source>
</evidence>
<gene>
    <name evidence="1" type="ORF">M9H77_02200</name>
</gene>